<dbReference type="EMBL" id="JAXAFO010000003">
    <property type="protein sequence ID" value="MDX6848290.1"/>
    <property type="molecule type" value="Genomic_DNA"/>
</dbReference>
<comment type="caution">
    <text evidence="7">The sequence shown here is derived from an EMBL/GenBank/DDBJ whole genome shotgun (WGS) entry which is preliminary data.</text>
</comment>
<keyword evidence="8" id="KW-1185">Reference proteome</keyword>
<evidence type="ECO:0000256" key="3">
    <source>
        <dbReference type="ARBA" id="ARBA00022692"/>
    </source>
</evidence>
<dbReference type="PANTHER" id="PTHR10057:SF0">
    <property type="entry name" value="TRANSLOCATOR PROTEIN"/>
    <property type="match status" value="1"/>
</dbReference>
<evidence type="ECO:0000313" key="8">
    <source>
        <dbReference type="Proteomes" id="UP001273505"/>
    </source>
</evidence>
<evidence type="ECO:0000256" key="5">
    <source>
        <dbReference type="ARBA" id="ARBA00023136"/>
    </source>
</evidence>
<reference evidence="7 8" key="1">
    <citation type="submission" date="2023-11" db="EMBL/GenBank/DDBJ databases">
        <title>Gilvimarinus fulvus sp. nov., isolated from the surface of Kelp.</title>
        <authorList>
            <person name="Sun Y.Y."/>
            <person name="Gong Y."/>
            <person name="Du Z.J."/>
        </authorList>
    </citation>
    <scope>NUCLEOTIDE SEQUENCE [LARGE SCALE GENOMIC DNA]</scope>
    <source>
        <strain evidence="7 8">SDUM040013</strain>
    </source>
</reference>
<keyword evidence="5 6" id="KW-0472">Membrane</keyword>
<evidence type="ECO:0000256" key="2">
    <source>
        <dbReference type="ARBA" id="ARBA00007524"/>
    </source>
</evidence>
<dbReference type="Pfam" id="PF03073">
    <property type="entry name" value="TspO_MBR"/>
    <property type="match status" value="1"/>
</dbReference>
<comment type="subcellular location">
    <subcellularLocation>
        <location evidence="1">Membrane</location>
        <topology evidence="1">Multi-pass membrane protein</topology>
    </subcellularLocation>
</comment>
<dbReference type="PANTHER" id="PTHR10057">
    <property type="entry name" value="PERIPHERAL-TYPE BENZODIAZEPINE RECEPTOR"/>
    <property type="match status" value="1"/>
</dbReference>
<feature type="transmembrane region" description="Helical" evidence="6">
    <location>
        <begin position="133"/>
        <end position="154"/>
    </location>
</feature>
<keyword evidence="4 6" id="KW-1133">Transmembrane helix</keyword>
<feature type="transmembrane region" description="Helical" evidence="6">
    <location>
        <begin position="105"/>
        <end position="126"/>
    </location>
</feature>
<protein>
    <submittedName>
        <fullName evidence="7">TspO/MBR family protein</fullName>
    </submittedName>
</protein>
<dbReference type="CDD" id="cd15904">
    <property type="entry name" value="TSPO_MBR"/>
    <property type="match status" value="1"/>
</dbReference>
<gene>
    <name evidence="7" type="ORF">SCD92_02890</name>
</gene>
<dbReference type="InterPro" id="IPR038330">
    <property type="entry name" value="TspO/MBR-related_sf"/>
</dbReference>
<name>A0ABU4RTS7_9GAMM</name>
<dbReference type="PIRSF" id="PIRSF005859">
    <property type="entry name" value="PBR"/>
    <property type="match status" value="1"/>
</dbReference>
<proteinExistence type="inferred from homology"/>
<sequence length="161" mass="18407">MGAKSNYWVGLPVWLAVCFSMAFLGALGSVDAARLYSQLQQPYWAPPAFVFGPVWSVLYALMAIAIWRVWSRLARTRHPTIGLFVVHLGVNALWSWLFFAWELGFVALLNIVVLWLIIVAMLLQFWRYDKPAAWMLVPYLGWVSFAGVLNYTLWQLNPGLL</sequence>
<keyword evidence="3 6" id="KW-0812">Transmembrane</keyword>
<feature type="transmembrane region" description="Helical" evidence="6">
    <location>
        <begin position="48"/>
        <end position="69"/>
    </location>
</feature>
<evidence type="ECO:0000256" key="4">
    <source>
        <dbReference type="ARBA" id="ARBA00022989"/>
    </source>
</evidence>
<evidence type="ECO:0000256" key="1">
    <source>
        <dbReference type="ARBA" id="ARBA00004141"/>
    </source>
</evidence>
<evidence type="ECO:0000313" key="7">
    <source>
        <dbReference type="EMBL" id="MDX6848290.1"/>
    </source>
</evidence>
<dbReference type="RefSeq" id="WP_302722969.1">
    <property type="nucleotide sequence ID" value="NZ_JAULRU010000577.1"/>
</dbReference>
<feature type="transmembrane region" description="Helical" evidence="6">
    <location>
        <begin position="81"/>
        <end position="99"/>
    </location>
</feature>
<organism evidence="7 8">
    <name type="scientific">Gilvimarinus gilvus</name>
    <dbReference type="NCBI Taxonomy" id="3058038"/>
    <lineage>
        <taxon>Bacteria</taxon>
        <taxon>Pseudomonadati</taxon>
        <taxon>Pseudomonadota</taxon>
        <taxon>Gammaproteobacteria</taxon>
        <taxon>Cellvibrionales</taxon>
        <taxon>Cellvibrionaceae</taxon>
        <taxon>Gilvimarinus</taxon>
    </lineage>
</organism>
<dbReference type="Gene3D" id="1.20.1260.100">
    <property type="entry name" value="TspO/MBR protein"/>
    <property type="match status" value="1"/>
</dbReference>
<evidence type="ECO:0000256" key="6">
    <source>
        <dbReference type="SAM" id="Phobius"/>
    </source>
</evidence>
<dbReference type="Proteomes" id="UP001273505">
    <property type="component" value="Unassembled WGS sequence"/>
</dbReference>
<comment type="similarity">
    <text evidence="2">Belongs to the TspO/BZRP family.</text>
</comment>
<dbReference type="InterPro" id="IPR004307">
    <property type="entry name" value="TspO_MBR"/>
</dbReference>
<accession>A0ABU4RTS7</accession>